<dbReference type="EMBL" id="JAIRBC010000011">
    <property type="protein sequence ID" value="MCG2460834.1"/>
    <property type="molecule type" value="Genomic_DNA"/>
</dbReference>
<protein>
    <submittedName>
        <fullName evidence="3">DUF262 domain-containing HNH endonuclease family protein</fullName>
    </submittedName>
</protein>
<dbReference type="InterPro" id="IPR011089">
    <property type="entry name" value="GmrSD_C"/>
</dbReference>
<evidence type="ECO:0000259" key="2">
    <source>
        <dbReference type="Pfam" id="PF07510"/>
    </source>
</evidence>
<organism evidence="3 4">
    <name type="scientific">Cerina litoralis</name>
    <dbReference type="NCBI Taxonomy" id="2874477"/>
    <lineage>
        <taxon>Bacteria</taxon>
        <taxon>Pseudomonadati</taxon>
        <taxon>Bacteroidota</taxon>
        <taxon>Flavobacteriia</taxon>
        <taxon>Flavobacteriales</taxon>
        <taxon>Flavobacteriaceae</taxon>
        <taxon>Cerina</taxon>
    </lineage>
</organism>
<comment type="caution">
    <text evidence="3">The sequence shown here is derived from an EMBL/GenBank/DDBJ whole genome shotgun (WGS) entry which is preliminary data.</text>
</comment>
<keyword evidence="3" id="KW-0255">Endonuclease</keyword>
<evidence type="ECO:0000313" key="3">
    <source>
        <dbReference type="EMBL" id="MCG2460834.1"/>
    </source>
</evidence>
<dbReference type="InterPro" id="IPR004919">
    <property type="entry name" value="GmrSD_N"/>
</dbReference>
<feature type="domain" description="GmrSD restriction endonucleases N-terminal" evidence="1">
    <location>
        <begin position="7"/>
        <end position="218"/>
    </location>
</feature>
<dbReference type="Proteomes" id="UP001200642">
    <property type="component" value="Unassembled WGS sequence"/>
</dbReference>
<gene>
    <name evidence="3" type="ORF">K8352_08740</name>
</gene>
<sequence>MEYKSTISDIFSPRKNLFAVPNYQRAYSWEKDKQIKQFFTDLREHPEAVGQYHLGHFLFEKDEHNKNKFWIIDGQQRLTTVVIFLSCVYNKLKDNKDYENDAKNIFQEYLKNTDGNQKYETVSYDNNFFENIIIREIDDEANTRSRKRILEAFEYFTEKFNKKDVSLEDILHWKDLIENAKITTDTVSDKAEATQLFTFQNDRGKELTELEKLKSFLMFNVYLDCTVSGKNPNSDIAYIEDEFKSIYQSLELIKVADEDQILNYHTIAFLSNHDSSLARVKEALKKQVVKSNWIKDFTVGLKKSFSNVVNIQEIRNQEISLSDVLYLDQYNAFPLVLKLFHFHNKEQIRKVLRLAEIILFKMEYTVGNYRTNLLHKIALEYSNDLVSLEKQLFDYSNNGFKWYWNFTGDFESRLQGNYHYFKSTRYLLWKYENALRSCNEIREPAMSFDDFVNSYGKHNLQNTLDHWTPQNPEGSEYSQEFKDKFLNNIGNLVLATRGRNSSDSNNLPSDRSTLSVLIQRQKLESSREKWTEDEIKHRQDEIVAFAKNHWDPNKIQ</sequence>
<keyword evidence="3" id="KW-0540">Nuclease</keyword>
<evidence type="ECO:0000259" key="1">
    <source>
        <dbReference type="Pfam" id="PF03235"/>
    </source>
</evidence>
<keyword evidence="3" id="KW-0378">Hydrolase</keyword>
<keyword evidence="4" id="KW-1185">Reference proteome</keyword>
<feature type="domain" description="GmrSD restriction endonucleases C-terminal" evidence="2">
    <location>
        <begin position="416"/>
        <end position="544"/>
    </location>
</feature>
<accession>A0AAE3EV23</accession>
<dbReference type="Pfam" id="PF03235">
    <property type="entry name" value="GmrSD_N"/>
    <property type="match status" value="1"/>
</dbReference>
<dbReference type="GO" id="GO:0004519">
    <property type="term" value="F:endonuclease activity"/>
    <property type="evidence" value="ECO:0007669"/>
    <property type="project" value="UniProtKB-KW"/>
</dbReference>
<dbReference type="RefSeq" id="WP_317901984.1">
    <property type="nucleotide sequence ID" value="NZ_JAIRBC010000011.1"/>
</dbReference>
<evidence type="ECO:0000313" key="4">
    <source>
        <dbReference type="Proteomes" id="UP001200642"/>
    </source>
</evidence>
<name>A0AAE3EV23_9FLAO</name>
<dbReference type="Pfam" id="PF07510">
    <property type="entry name" value="GmrSD_C"/>
    <property type="match status" value="1"/>
</dbReference>
<dbReference type="PANTHER" id="PTHR35149:SF1">
    <property type="entry name" value="DUF5655 DOMAIN-CONTAINING PROTEIN"/>
    <property type="match status" value="1"/>
</dbReference>
<proteinExistence type="predicted"/>
<dbReference type="AlphaFoldDB" id="A0AAE3EV23"/>
<reference evidence="3" key="1">
    <citation type="submission" date="2023-02" db="EMBL/GenBank/DDBJ databases">
        <title>Genome of Flavobacteriaceae gen. nov. sp. strain F89.</title>
        <authorList>
            <person name="Wang Y."/>
        </authorList>
    </citation>
    <scope>NUCLEOTIDE SEQUENCE</scope>
    <source>
        <strain evidence="3">F89</strain>
    </source>
</reference>
<dbReference type="PANTHER" id="PTHR35149">
    <property type="entry name" value="SLL5132 PROTEIN"/>
    <property type="match status" value="1"/>
</dbReference>